<keyword evidence="2" id="KW-1185">Reference proteome</keyword>
<gene>
    <name evidence="1" type="ORF">N7517_008242</name>
</gene>
<proteinExistence type="predicted"/>
<sequence>MDLLSSPCIKTLHDAPSIVNLPLWSPSSMTTVHLDHINLGPSTIDLPLWSPSIMTQINLGLPTWTFHHDH</sequence>
<organism evidence="1 2">
    <name type="scientific">Penicillium concentricum</name>
    <dbReference type="NCBI Taxonomy" id="293559"/>
    <lineage>
        <taxon>Eukaryota</taxon>
        <taxon>Fungi</taxon>
        <taxon>Dikarya</taxon>
        <taxon>Ascomycota</taxon>
        <taxon>Pezizomycotina</taxon>
        <taxon>Eurotiomycetes</taxon>
        <taxon>Eurotiomycetidae</taxon>
        <taxon>Eurotiales</taxon>
        <taxon>Aspergillaceae</taxon>
        <taxon>Penicillium</taxon>
    </lineage>
</organism>
<reference evidence="1" key="1">
    <citation type="submission" date="2022-12" db="EMBL/GenBank/DDBJ databases">
        <authorList>
            <person name="Petersen C."/>
        </authorList>
    </citation>
    <scope>NUCLEOTIDE SEQUENCE</scope>
    <source>
        <strain evidence="1">IBT 3081</strain>
    </source>
</reference>
<dbReference type="AlphaFoldDB" id="A0A9W9RS49"/>
<dbReference type="GeneID" id="81465155"/>
<reference evidence="1" key="2">
    <citation type="journal article" date="2023" name="IMA Fungus">
        <title>Comparative genomic study of the Penicillium genus elucidates a diverse pangenome and 15 lateral gene transfer events.</title>
        <authorList>
            <person name="Petersen C."/>
            <person name="Sorensen T."/>
            <person name="Nielsen M.R."/>
            <person name="Sondergaard T.E."/>
            <person name="Sorensen J.L."/>
            <person name="Fitzpatrick D.A."/>
            <person name="Frisvad J.C."/>
            <person name="Nielsen K.L."/>
        </authorList>
    </citation>
    <scope>NUCLEOTIDE SEQUENCE</scope>
    <source>
        <strain evidence="1">IBT 3081</strain>
    </source>
</reference>
<name>A0A9W9RS49_9EURO</name>
<accession>A0A9W9RS49</accession>
<evidence type="ECO:0000313" key="2">
    <source>
        <dbReference type="Proteomes" id="UP001147752"/>
    </source>
</evidence>
<protein>
    <submittedName>
        <fullName evidence="1">Uncharacterized protein</fullName>
    </submittedName>
</protein>
<dbReference type="EMBL" id="JAPZBT010000003">
    <property type="protein sequence ID" value="KAJ5365356.1"/>
    <property type="molecule type" value="Genomic_DNA"/>
</dbReference>
<dbReference type="Proteomes" id="UP001147752">
    <property type="component" value="Unassembled WGS sequence"/>
</dbReference>
<dbReference type="RefSeq" id="XP_056576823.1">
    <property type="nucleotide sequence ID" value="XM_056725972.1"/>
</dbReference>
<comment type="caution">
    <text evidence="1">The sequence shown here is derived from an EMBL/GenBank/DDBJ whole genome shotgun (WGS) entry which is preliminary data.</text>
</comment>
<evidence type="ECO:0000313" key="1">
    <source>
        <dbReference type="EMBL" id="KAJ5365356.1"/>
    </source>
</evidence>